<dbReference type="STRING" id="158822.LH23_04660"/>
<dbReference type="Gene3D" id="3.30.420.310">
    <property type="entry name" value="2-keto-3-deoxy-galactonokinase, C-terminal domain"/>
    <property type="match status" value="1"/>
</dbReference>
<dbReference type="InterPro" id="IPR042257">
    <property type="entry name" value="DGOK_C"/>
</dbReference>
<keyword evidence="1" id="KW-0808">Transferase</keyword>
<dbReference type="InterPro" id="IPR007729">
    <property type="entry name" value="DGOK"/>
</dbReference>
<name>A0A2X2T9U6_9ENTR</name>
<dbReference type="AlphaFoldDB" id="A0A2X2T9U6"/>
<accession>A0A2X2T9U6</accession>
<evidence type="ECO:0000313" key="2">
    <source>
        <dbReference type="Proteomes" id="UP000251197"/>
    </source>
</evidence>
<reference evidence="1 2" key="1">
    <citation type="submission" date="2018-06" db="EMBL/GenBank/DDBJ databases">
        <authorList>
            <consortium name="Pathogen Informatics"/>
            <person name="Doyle S."/>
        </authorList>
    </citation>
    <scope>NUCLEOTIDE SEQUENCE [LARGE SCALE GENOMIC DNA]</scope>
    <source>
        <strain evidence="1 2">NCTC12120</strain>
    </source>
</reference>
<evidence type="ECO:0000313" key="1">
    <source>
        <dbReference type="EMBL" id="SQA98741.1"/>
    </source>
</evidence>
<protein>
    <submittedName>
        <fullName evidence="1">2-keto-3-deoxy-galactonokinase</fullName>
    </submittedName>
</protein>
<dbReference type="GO" id="GO:0034194">
    <property type="term" value="P:D-galactonate catabolic process"/>
    <property type="evidence" value="ECO:0007669"/>
    <property type="project" value="InterPro"/>
</dbReference>
<dbReference type="Proteomes" id="UP000251197">
    <property type="component" value="Unassembled WGS sequence"/>
</dbReference>
<organism evidence="1 2">
    <name type="scientific">Cedecea neteri</name>
    <dbReference type="NCBI Taxonomy" id="158822"/>
    <lineage>
        <taxon>Bacteria</taxon>
        <taxon>Pseudomonadati</taxon>
        <taxon>Pseudomonadota</taxon>
        <taxon>Gammaproteobacteria</taxon>
        <taxon>Enterobacterales</taxon>
        <taxon>Enterobacteriaceae</taxon>
        <taxon>Cedecea</taxon>
    </lineage>
</organism>
<gene>
    <name evidence="1" type="ORF">NCTC12120_02637</name>
</gene>
<keyword evidence="1" id="KW-0418">Kinase</keyword>
<dbReference type="Pfam" id="PF05035">
    <property type="entry name" value="DGOK"/>
    <property type="match status" value="1"/>
</dbReference>
<dbReference type="EMBL" id="UAVU01000003">
    <property type="protein sequence ID" value="SQA98741.1"/>
    <property type="molecule type" value="Genomic_DNA"/>
</dbReference>
<sequence length="156" mass="16893">MMRGEETQLLGARSLHPAPLYIMPGTHCKWVQTDEQAVLDFRTVLTGELHHLLLQHSLIGTGLPEQHASPEAFNAGLEHGIHGGDLLPQLFEVRAAHVLGKLPREQVSDFLSGLLIGSEAATMTRRFACSTGQPVTIVAKPCTQRPLPGGLIPARL</sequence>
<dbReference type="GO" id="GO:0008671">
    <property type="term" value="F:2-dehydro-3-deoxygalactonokinase activity"/>
    <property type="evidence" value="ECO:0007669"/>
    <property type="project" value="InterPro"/>
</dbReference>
<proteinExistence type="predicted"/>